<dbReference type="SMART" id="SM00387">
    <property type="entry name" value="HATPase_c"/>
    <property type="match status" value="1"/>
</dbReference>
<dbReference type="Gene3D" id="1.20.120.160">
    <property type="entry name" value="HPT domain"/>
    <property type="match status" value="1"/>
</dbReference>
<dbReference type="GO" id="GO:0006935">
    <property type="term" value="P:chemotaxis"/>
    <property type="evidence" value="ECO:0007669"/>
    <property type="project" value="InterPro"/>
</dbReference>
<comment type="function">
    <text evidence="8">Involved in the transmission of sensory signals from the chemoreceptors to the flagellar motors. CheA is autophosphorylated; it can transfer its phosphate group to either CheB or CheY.</text>
</comment>
<dbReference type="SUPFAM" id="SSF50341">
    <property type="entry name" value="CheW-like"/>
    <property type="match status" value="1"/>
</dbReference>
<evidence type="ECO:0000256" key="4">
    <source>
        <dbReference type="ARBA" id="ARBA00022553"/>
    </source>
</evidence>
<keyword evidence="6" id="KW-0418">Kinase</keyword>
<dbReference type="SUPFAM" id="SSF47384">
    <property type="entry name" value="Homodimeric domain of signal transducing histidine kinase"/>
    <property type="match status" value="1"/>
</dbReference>
<dbReference type="Gene3D" id="3.30.565.10">
    <property type="entry name" value="Histidine kinase-like ATPase, C-terminal domain"/>
    <property type="match status" value="1"/>
</dbReference>
<dbReference type="AlphaFoldDB" id="A0A2T4IBX7"/>
<protein>
    <recommendedName>
        <fullName evidence="3">Chemotaxis protein CheA</fullName>
        <ecNumber evidence="2">2.7.13.3</ecNumber>
    </recommendedName>
</protein>
<dbReference type="EC" id="2.7.13.3" evidence="2"/>
<dbReference type="Gene3D" id="2.40.50.180">
    <property type="entry name" value="CheA-289, Domain 4"/>
    <property type="match status" value="1"/>
</dbReference>
<name>A0A2T4IBX7_9RHOO</name>
<accession>A0A2T4IBX7</accession>
<dbReference type="Gene3D" id="2.30.30.40">
    <property type="entry name" value="SH3 Domains"/>
    <property type="match status" value="1"/>
</dbReference>
<evidence type="ECO:0000256" key="3">
    <source>
        <dbReference type="ARBA" id="ARBA00021495"/>
    </source>
</evidence>
<dbReference type="InterPro" id="IPR036061">
    <property type="entry name" value="CheW-like_dom_sf"/>
</dbReference>
<dbReference type="PANTHER" id="PTHR43395">
    <property type="entry name" value="SENSOR HISTIDINE KINASE CHEA"/>
    <property type="match status" value="1"/>
</dbReference>
<gene>
    <name evidence="14" type="ORF">C8261_14780</name>
</gene>
<reference evidence="14 15" key="2">
    <citation type="submission" date="2018-04" db="EMBL/GenBank/DDBJ databases">
        <title>Thauera lacus sp. nov., isolated from an saline lake in Inner Mongolia, China.</title>
        <authorList>
            <person name="Liang Q.-Y."/>
        </authorList>
    </citation>
    <scope>NUCLEOTIDE SEQUENCE [LARGE SCALE GENOMIC DNA]</scope>
    <source>
        <strain evidence="14 15">D20</strain>
    </source>
</reference>
<evidence type="ECO:0000313" key="15">
    <source>
        <dbReference type="Proteomes" id="UP000241193"/>
    </source>
</evidence>
<dbReference type="GO" id="GO:0000155">
    <property type="term" value="F:phosphorelay sensor kinase activity"/>
    <property type="evidence" value="ECO:0007669"/>
    <property type="project" value="InterPro"/>
</dbReference>
<feature type="compositionally biased region" description="Basic and acidic residues" evidence="10">
    <location>
        <begin position="215"/>
        <end position="224"/>
    </location>
</feature>
<reference evidence="14 15" key="1">
    <citation type="submission" date="2018-03" db="EMBL/GenBank/DDBJ databases">
        <authorList>
            <person name="Keele B.F."/>
        </authorList>
    </citation>
    <scope>NUCLEOTIDE SEQUENCE [LARGE SCALE GENOMIC DNA]</scope>
    <source>
        <strain evidence="14 15">D20</strain>
    </source>
</reference>
<evidence type="ECO:0000256" key="1">
    <source>
        <dbReference type="ARBA" id="ARBA00000085"/>
    </source>
</evidence>
<dbReference type="InterPro" id="IPR036890">
    <property type="entry name" value="HATPase_C_sf"/>
</dbReference>
<dbReference type="CDD" id="cd16916">
    <property type="entry name" value="HATPase_CheA-like"/>
    <property type="match status" value="1"/>
</dbReference>
<keyword evidence="5" id="KW-0808">Transferase</keyword>
<sequence length="631" mass="67834">MSDFAGMEELLQDFLIEAGDLLSGVDNKLVDLERAPDDRGLLNDIFRGFHTIKGGAGFLNATELVTLCHLTENLFDKLRNGELAITPEAMDVILAATGTVRDMFHYLEQGTQPPAADPELIDSLKRAIAGELGAASAPAEAPPATVTPASGGDGQPDWNNLFNAVTGLPVVVQPAAEKPASEAVVAVAEQSPEEVIKQAIGRRVTDKPGVSAPTGRRDTEKSRDNSIRVDTARLDQVLNLSGEIGLTKNRLNALRSDILNGLNDTETLHALDVAVSQLDLLVSDLQNAVMKTRMQPIGRLFQKYPRIARDLARNLGKDVELVLSGEETEIDKTMIEDLSDPIIHLIRNAVDHGVESAAERRAAGKPEKSIVRLEARQEGDHILIMVSDDGHGMNAEKLRAKAVQKGLITDEEANTMDDRQSFNLVFLPGFSMAAQVSDVSGRGVGMDVVRTNIQKLNGSIEIRSQLGKGTTFVISLPLTLAILPVLLVRLGEQPFAVPLSMVREILPIEAEQIKEVGGRATMVVRGEVLPILPLAGLLGWPQERVPEYGVLMHTAELSFILAIDSFAGREDAVIKSLDDFRPKGVAGVTTLSNGQIVLILDMKELLGGVGEQRGVSRSRLLAGGSQAVVVA</sequence>
<organism evidence="14 15">
    <name type="scientific">Pseudothauera lacus</name>
    <dbReference type="NCBI Taxonomy" id="2136175"/>
    <lineage>
        <taxon>Bacteria</taxon>
        <taxon>Pseudomonadati</taxon>
        <taxon>Pseudomonadota</taxon>
        <taxon>Betaproteobacteria</taxon>
        <taxon>Rhodocyclales</taxon>
        <taxon>Zoogloeaceae</taxon>
        <taxon>Pseudothauera</taxon>
    </lineage>
</organism>
<feature type="modified residue" description="Phosphohistidine" evidence="9">
    <location>
        <position position="50"/>
    </location>
</feature>
<feature type="region of interest" description="Disordered" evidence="10">
    <location>
        <begin position="202"/>
        <end position="224"/>
    </location>
</feature>
<dbReference type="PANTHER" id="PTHR43395:SF1">
    <property type="entry name" value="CHEMOTAXIS PROTEIN CHEA"/>
    <property type="match status" value="1"/>
</dbReference>
<evidence type="ECO:0000256" key="2">
    <source>
        <dbReference type="ARBA" id="ARBA00012438"/>
    </source>
</evidence>
<comment type="caution">
    <text evidence="14">The sequence shown here is derived from an EMBL/GenBank/DDBJ whole genome shotgun (WGS) entry which is preliminary data.</text>
</comment>
<dbReference type="FunFam" id="3.30.565.10:FF:000016">
    <property type="entry name" value="Chemotaxis protein CheA, putative"/>
    <property type="match status" value="1"/>
</dbReference>
<dbReference type="InterPro" id="IPR036097">
    <property type="entry name" value="HisK_dim/P_sf"/>
</dbReference>
<dbReference type="Pfam" id="PF01627">
    <property type="entry name" value="Hpt"/>
    <property type="match status" value="1"/>
</dbReference>
<dbReference type="PROSITE" id="PS50109">
    <property type="entry name" value="HIS_KIN"/>
    <property type="match status" value="1"/>
</dbReference>
<dbReference type="InterPro" id="IPR008207">
    <property type="entry name" value="Sig_transdc_His_kin_Hpt_dom"/>
</dbReference>
<dbReference type="InterPro" id="IPR051315">
    <property type="entry name" value="Bact_Chemotaxis_CheA"/>
</dbReference>
<dbReference type="InterPro" id="IPR005467">
    <property type="entry name" value="His_kinase_dom"/>
</dbReference>
<proteinExistence type="predicted"/>
<evidence type="ECO:0000259" key="12">
    <source>
        <dbReference type="PROSITE" id="PS50851"/>
    </source>
</evidence>
<dbReference type="Gene3D" id="1.10.287.560">
    <property type="entry name" value="Histidine kinase CheA-like, homodimeric domain"/>
    <property type="match status" value="1"/>
</dbReference>
<evidence type="ECO:0000256" key="10">
    <source>
        <dbReference type="SAM" id="MobiDB-lite"/>
    </source>
</evidence>
<dbReference type="FunFam" id="1.20.120.160:FF:000008">
    <property type="entry name" value="Chemotaxis sensor histidine kinase CheA"/>
    <property type="match status" value="1"/>
</dbReference>
<dbReference type="EMBL" id="PZKC01000014">
    <property type="protein sequence ID" value="PTD95284.1"/>
    <property type="molecule type" value="Genomic_DNA"/>
</dbReference>
<dbReference type="SMART" id="SM00073">
    <property type="entry name" value="HPT"/>
    <property type="match status" value="1"/>
</dbReference>
<comment type="catalytic activity">
    <reaction evidence="1">
        <text>ATP + protein L-histidine = ADP + protein N-phospho-L-histidine.</text>
        <dbReference type="EC" id="2.7.13.3"/>
    </reaction>
</comment>
<dbReference type="InterPro" id="IPR037006">
    <property type="entry name" value="CheA-like_homodim_sf"/>
</dbReference>
<dbReference type="Pfam" id="PF02895">
    <property type="entry name" value="H-kinase_dim"/>
    <property type="match status" value="1"/>
</dbReference>
<dbReference type="InterPro" id="IPR004358">
    <property type="entry name" value="Sig_transdc_His_kin-like_C"/>
</dbReference>
<dbReference type="PROSITE" id="PS50851">
    <property type="entry name" value="CHEW"/>
    <property type="match status" value="1"/>
</dbReference>
<dbReference type="CDD" id="cd00088">
    <property type="entry name" value="HPT"/>
    <property type="match status" value="1"/>
</dbReference>
<feature type="compositionally biased region" description="Low complexity" evidence="10">
    <location>
        <begin position="134"/>
        <end position="150"/>
    </location>
</feature>
<evidence type="ECO:0000259" key="13">
    <source>
        <dbReference type="PROSITE" id="PS50894"/>
    </source>
</evidence>
<dbReference type="PROSITE" id="PS50894">
    <property type="entry name" value="HPT"/>
    <property type="match status" value="1"/>
</dbReference>
<keyword evidence="7" id="KW-0902">Two-component regulatory system</keyword>
<feature type="domain" description="CheW-like" evidence="12">
    <location>
        <begin position="482"/>
        <end position="611"/>
    </location>
</feature>
<evidence type="ECO:0000256" key="7">
    <source>
        <dbReference type="ARBA" id="ARBA00023012"/>
    </source>
</evidence>
<feature type="region of interest" description="Disordered" evidence="10">
    <location>
        <begin position="134"/>
        <end position="157"/>
    </location>
</feature>
<evidence type="ECO:0000313" key="14">
    <source>
        <dbReference type="EMBL" id="PTD95284.1"/>
    </source>
</evidence>
<dbReference type="GO" id="GO:0005737">
    <property type="term" value="C:cytoplasm"/>
    <property type="evidence" value="ECO:0007669"/>
    <property type="project" value="InterPro"/>
</dbReference>
<evidence type="ECO:0000256" key="8">
    <source>
        <dbReference type="ARBA" id="ARBA00035100"/>
    </source>
</evidence>
<dbReference type="PRINTS" id="PR00344">
    <property type="entry name" value="BCTRLSENSOR"/>
</dbReference>
<evidence type="ECO:0000259" key="11">
    <source>
        <dbReference type="PROSITE" id="PS50109"/>
    </source>
</evidence>
<keyword evidence="15" id="KW-1185">Reference proteome</keyword>
<dbReference type="InterPro" id="IPR003594">
    <property type="entry name" value="HATPase_dom"/>
</dbReference>
<evidence type="ECO:0000256" key="9">
    <source>
        <dbReference type="PROSITE-ProRule" id="PRU00110"/>
    </source>
</evidence>
<dbReference type="SMART" id="SM01231">
    <property type="entry name" value="H-kinase_dim"/>
    <property type="match status" value="1"/>
</dbReference>
<dbReference type="SUPFAM" id="SSF47226">
    <property type="entry name" value="Histidine-containing phosphotransfer domain, HPT domain"/>
    <property type="match status" value="1"/>
</dbReference>
<dbReference type="SMART" id="SM00260">
    <property type="entry name" value="CheW"/>
    <property type="match status" value="1"/>
</dbReference>
<keyword evidence="4 9" id="KW-0597">Phosphoprotein</keyword>
<evidence type="ECO:0000256" key="6">
    <source>
        <dbReference type="ARBA" id="ARBA00022777"/>
    </source>
</evidence>
<feature type="domain" description="Histidine kinase" evidence="11">
    <location>
        <begin position="239"/>
        <end position="480"/>
    </location>
</feature>
<dbReference type="Pfam" id="PF01584">
    <property type="entry name" value="CheW"/>
    <property type="match status" value="1"/>
</dbReference>
<evidence type="ECO:0000256" key="5">
    <source>
        <dbReference type="ARBA" id="ARBA00022679"/>
    </source>
</evidence>
<dbReference type="InterPro" id="IPR004105">
    <property type="entry name" value="CheA-like_dim"/>
</dbReference>
<dbReference type="InterPro" id="IPR036641">
    <property type="entry name" value="HPT_dom_sf"/>
</dbReference>
<dbReference type="OrthoDB" id="9146932at2"/>
<dbReference type="Pfam" id="PF02518">
    <property type="entry name" value="HATPase_c"/>
    <property type="match status" value="1"/>
</dbReference>
<dbReference type="Proteomes" id="UP000241193">
    <property type="component" value="Unassembled WGS sequence"/>
</dbReference>
<dbReference type="InterPro" id="IPR002545">
    <property type="entry name" value="CheW-lke_dom"/>
</dbReference>
<feature type="domain" description="HPt" evidence="13">
    <location>
        <begin position="3"/>
        <end position="110"/>
    </location>
</feature>
<dbReference type="RefSeq" id="WP_107494501.1">
    <property type="nucleotide sequence ID" value="NZ_PZKC01000014.1"/>
</dbReference>
<dbReference type="SUPFAM" id="SSF55874">
    <property type="entry name" value="ATPase domain of HSP90 chaperone/DNA topoisomerase II/histidine kinase"/>
    <property type="match status" value="1"/>
</dbReference>